<keyword evidence="8" id="KW-0131">Cell cycle</keyword>
<dbReference type="GO" id="GO:0000917">
    <property type="term" value="P:division septum assembly"/>
    <property type="evidence" value="ECO:0007669"/>
    <property type="project" value="UniProtKB-KW"/>
</dbReference>
<dbReference type="OrthoDB" id="1654473at2"/>
<reference evidence="10 11" key="1">
    <citation type="submission" date="2018-03" db="EMBL/GenBank/DDBJ databases">
        <title>Bacillus urumqiensis sp. nov., a moderately haloalkaliphilic bacterium isolated from a salt lake.</title>
        <authorList>
            <person name="Zhao B."/>
            <person name="Liao Z."/>
        </authorList>
    </citation>
    <scope>NUCLEOTIDE SEQUENCE [LARGE SCALE GENOMIC DNA]</scope>
    <source>
        <strain evidence="10 11">BZ-SZ-XJ18</strain>
    </source>
</reference>
<evidence type="ECO:0000256" key="7">
    <source>
        <dbReference type="ARBA" id="ARBA00023210"/>
    </source>
</evidence>
<organism evidence="10 11">
    <name type="scientific">Alkalicoccus urumqiensis</name>
    <name type="common">Bacillus urumqiensis</name>
    <dbReference type="NCBI Taxonomy" id="1548213"/>
    <lineage>
        <taxon>Bacteria</taxon>
        <taxon>Bacillati</taxon>
        <taxon>Bacillota</taxon>
        <taxon>Bacilli</taxon>
        <taxon>Bacillales</taxon>
        <taxon>Bacillaceae</taxon>
        <taxon>Alkalicoccus</taxon>
    </lineage>
</organism>
<evidence type="ECO:0000256" key="3">
    <source>
        <dbReference type="ARBA" id="ARBA00022692"/>
    </source>
</evidence>
<evidence type="ECO:0000256" key="1">
    <source>
        <dbReference type="ARBA" id="ARBA00004162"/>
    </source>
</evidence>
<dbReference type="InterPro" id="IPR010379">
    <property type="entry name" value="EzrA"/>
</dbReference>
<evidence type="ECO:0000256" key="4">
    <source>
        <dbReference type="ARBA" id="ARBA00022989"/>
    </source>
</evidence>
<evidence type="ECO:0000256" key="6">
    <source>
        <dbReference type="ARBA" id="ARBA00023136"/>
    </source>
</evidence>
<dbReference type="GO" id="GO:0000921">
    <property type="term" value="P:septin ring assembly"/>
    <property type="evidence" value="ECO:0007669"/>
    <property type="project" value="InterPro"/>
</dbReference>
<evidence type="ECO:0008006" key="12">
    <source>
        <dbReference type="Google" id="ProtNLM"/>
    </source>
</evidence>
<dbReference type="Pfam" id="PF06160">
    <property type="entry name" value="EzrA"/>
    <property type="match status" value="1"/>
</dbReference>
<dbReference type="GO" id="GO:0005886">
    <property type="term" value="C:plasma membrane"/>
    <property type="evidence" value="ECO:0007669"/>
    <property type="project" value="UniProtKB-SubCell"/>
</dbReference>
<dbReference type="AlphaFoldDB" id="A0A2P6MD89"/>
<dbReference type="EMBL" id="PVNS01000022">
    <property type="protein sequence ID" value="PRO64245.1"/>
    <property type="molecule type" value="Genomic_DNA"/>
</dbReference>
<evidence type="ECO:0000256" key="2">
    <source>
        <dbReference type="ARBA" id="ARBA00022618"/>
    </source>
</evidence>
<keyword evidence="7" id="KW-0717">Septation</keyword>
<keyword evidence="5 9" id="KW-0175">Coiled coil</keyword>
<protein>
    <recommendedName>
        <fullName evidence="12">Septation ring formation regulator EzrA</fullName>
    </recommendedName>
</protein>
<evidence type="ECO:0000256" key="9">
    <source>
        <dbReference type="SAM" id="Coils"/>
    </source>
</evidence>
<feature type="coiled-coil region" evidence="9">
    <location>
        <begin position="416"/>
        <end position="462"/>
    </location>
</feature>
<dbReference type="GO" id="GO:0005940">
    <property type="term" value="C:septin ring"/>
    <property type="evidence" value="ECO:0007669"/>
    <property type="project" value="InterPro"/>
</dbReference>
<keyword evidence="4" id="KW-1133">Transmembrane helix</keyword>
<evidence type="ECO:0000256" key="8">
    <source>
        <dbReference type="ARBA" id="ARBA00023306"/>
    </source>
</evidence>
<evidence type="ECO:0000313" key="10">
    <source>
        <dbReference type="EMBL" id="PRO64245.1"/>
    </source>
</evidence>
<comment type="subcellular location">
    <subcellularLocation>
        <location evidence="1">Cell membrane</location>
        <topology evidence="1">Single-pass membrane protein</topology>
    </subcellularLocation>
</comment>
<feature type="coiled-coil region" evidence="9">
    <location>
        <begin position="99"/>
        <end position="133"/>
    </location>
</feature>
<keyword evidence="11" id="KW-1185">Reference proteome</keyword>
<evidence type="ECO:0000313" key="11">
    <source>
        <dbReference type="Proteomes" id="UP000243650"/>
    </source>
</evidence>
<accession>A0A2P6MD89</accession>
<name>A0A2P6MD89_ALKUR</name>
<keyword evidence="6" id="KW-0472">Membrane</keyword>
<evidence type="ECO:0000256" key="5">
    <source>
        <dbReference type="ARBA" id="ARBA00023054"/>
    </source>
</evidence>
<dbReference type="RefSeq" id="WP_105960447.1">
    <property type="nucleotide sequence ID" value="NZ_PVNS01000022.1"/>
</dbReference>
<keyword evidence="2" id="KW-0132">Cell division</keyword>
<proteinExistence type="predicted"/>
<dbReference type="Proteomes" id="UP000243650">
    <property type="component" value="Unassembled WGS sequence"/>
</dbReference>
<comment type="caution">
    <text evidence="10">The sequence shown here is derived from an EMBL/GenBank/DDBJ whole genome shotgun (WGS) entry which is preliminary data.</text>
</comment>
<keyword evidence="3" id="KW-0812">Transmembrane</keyword>
<sequence>MSYLIYGFIILVAAVVIYGTWARKNIYRDVDRLGIRKVELMNRPVNEELSKMKGLRLSGETEERFDEWRSEWDQLVTVQLPDIEEKLFDIEEYANKYRFGRARKEADEASADLDRIEEHIDQLIEEVHHLIHSEEQNRHDIERIREFYEETRKKLWVQKGTIGEAAPKIEAGLDEAFEGFAEFEEQTEEGNYFQAGETLMQVREKLEELHYCMDEIPARLLLAAKDLPKQIQELEAGIEEMSRAGYPVEKYEFHMLMQSLRERCANAEQQLYRLEIDEAKEEIYFVEESIAAAYDDLEAEAHAKIAAEQLIDENKHHLRDLPLKMEELKSEWRNVKESYRLTEEDEKELDELDARRRKLATSFAVLQESAENRQQTFVELERLLHEWAGELEAFNTAMEEQKDKFAHLRSDELAAASEVEENRKALRRLKNRLRRSMLPKTSELLAEELQDAEEAVTRAQESLKEVPLDMTTVRRSMEEAGTAVRHVTKKGNQLLDTGEMAERAIQYGNRYRTRHDDVNIMLLQAEDRFRQGWYEESLELAVEGIEKVDRNVLERLEKESAEKNSVNE</sequence>
<gene>
    <name evidence="10" type="ORF">C6I21_15865</name>
</gene>